<keyword evidence="10" id="KW-1185">Reference proteome</keyword>
<gene>
    <name evidence="9" type="ORF">Ocin01_19717</name>
</gene>
<keyword evidence="4 7" id="KW-0863">Zinc-finger</keyword>
<evidence type="ECO:0000256" key="4">
    <source>
        <dbReference type="ARBA" id="ARBA00022771"/>
    </source>
</evidence>
<dbReference type="AlphaFoldDB" id="A0A1D2M1W8"/>
<evidence type="ECO:0000313" key="10">
    <source>
        <dbReference type="Proteomes" id="UP000094527"/>
    </source>
</evidence>
<name>A0A1D2M1W8_ORCCI</name>
<evidence type="ECO:0000256" key="5">
    <source>
        <dbReference type="ARBA" id="ARBA00022833"/>
    </source>
</evidence>
<keyword evidence="6" id="KW-0539">Nucleus</keyword>
<dbReference type="GO" id="GO:0005634">
    <property type="term" value="C:nucleus"/>
    <property type="evidence" value="ECO:0007669"/>
    <property type="project" value="UniProtKB-SubCell"/>
</dbReference>
<evidence type="ECO:0000313" key="9">
    <source>
        <dbReference type="EMBL" id="ODM86965.1"/>
    </source>
</evidence>
<dbReference type="SUPFAM" id="SSF57667">
    <property type="entry name" value="beta-beta-alpha zinc fingers"/>
    <property type="match status" value="1"/>
</dbReference>
<protein>
    <submittedName>
        <fullName evidence="9">PR domain zinc finger protein 10</fullName>
    </submittedName>
</protein>
<dbReference type="InterPro" id="IPR013087">
    <property type="entry name" value="Znf_C2H2_type"/>
</dbReference>
<dbReference type="EMBL" id="LJIJ01006605">
    <property type="protein sequence ID" value="ODM86965.1"/>
    <property type="molecule type" value="Genomic_DNA"/>
</dbReference>
<evidence type="ECO:0000256" key="1">
    <source>
        <dbReference type="ARBA" id="ARBA00004123"/>
    </source>
</evidence>
<accession>A0A1D2M1W8</accession>
<dbReference type="Pfam" id="PF13912">
    <property type="entry name" value="zf-C2H2_6"/>
    <property type="match status" value="1"/>
</dbReference>
<keyword evidence="2" id="KW-0479">Metal-binding</keyword>
<evidence type="ECO:0000256" key="6">
    <source>
        <dbReference type="ARBA" id="ARBA00023242"/>
    </source>
</evidence>
<dbReference type="OrthoDB" id="3561125at2759"/>
<sequence>MDTTKCLRQRQSSKIMRLRTLKKNHSNALFCPEAFPQGYVLKGHINRVHKKKDWTAKCLVCDKMFPSSYFLQEHMIFHYGEKLFACSTCGKRFKRHL</sequence>
<dbReference type="GO" id="GO:0000981">
    <property type="term" value="F:DNA-binding transcription factor activity, RNA polymerase II-specific"/>
    <property type="evidence" value="ECO:0007669"/>
    <property type="project" value="TreeGrafter"/>
</dbReference>
<organism evidence="9 10">
    <name type="scientific">Orchesella cincta</name>
    <name type="common">Springtail</name>
    <name type="synonym">Podura cincta</name>
    <dbReference type="NCBI Taxonomy" id="48709"/>
    <lineage>
        <taxon>Eukaryota</taxon>
        <taxon>Metazoa</taxon>
        <taxon>Ecdysozoa</taxon>
        <taxon>Arthropoda</taxon>
        <taxon>Hexapoda</taxon>
        <taxon>Collembola</taxon>
        <taxon>Entomobryomorpha</taxon>
        <taxon>Entomobryoidea</taxon>
        <taxon>Orchesellidae</taxon>
        <taxon>Orchesellinae</taxon>
        <taxon>Orchesella</taxon>
    </lineage>
</organism>
<proteinExistence type="predicted"/>
<reference evidence="9 10" key="1">
    <citation type="journal article" date="2016" name="Genome Biol. Evol.">
        <title>Gene Family Evolution Reflects Adaptation to Soil Environmental Stressors in the Genome of the Collembolan Orchesella cincta.</title>
        <authorList>
            <person name="Faddeeva-Vakhrusheva A."/>
            <person name="Derks M.F."/>
            <person name="Anvar S.Y."/>
            <person name="Agamennone V."/>
            <person name="Suring W."/>
            <person name="Smit S."/>
            <person name="van Straalen N.M."/>
            <person name="Roelofs D."/>
        </authorList>
    </citation>
    <scope>NUCLEOTIDE SEQUENCE [LARGE SCALE GENOMIC DNA]</scope>
    <source>
        <tissue evidence="9">Mixed pool</tissue>
    </source>
</reference>
<keyword evidence="3" id="KW-0677">Repeat</keyword>
<feature type="domain" description="C2H2-type" evidence="8">
    <location>
        <begin position="56"/>
        <end position="83"/>
    </location>
</feature>
<evidence type="ECO:0000256" key="7">
    <source>
        <dbReference type="PROSITE-ProRule" id="PRU00042"/>
    </source>
</evidence>
<dbReference type="InterPro" id="IPR036236">
    <property type="entry name" value="Znf_C2H2_sf"/>
</dbReference>
<evidence type="ECO:0000256" key="2">
    <source>
        <dbReference type="ARBA" id="ARBA00022723"/>
    </source>
</evidence>
<comment type="subcellular location">
    <subcellularLocation>
        <location evidence="1">Nucleus</location>
    </subcellularLocation>
</comment>
<dbReference type="PROSITE" id="PS00028">
    <property type="entry name" value="ZINC_FINGER_C2H2_1"/>
    <property type="match status" value="1"/>
</dbReference>
<comment type="caution">
    <text evidence="9">The sequence shown here is derived from an EMBL/GenBank/DDBJ whole genome shotgun (WGS) entry which is preliminary data.</text>
</comment>
<dbReference type="Gene3D" id="3.30.160.60">
    <property type="entry name" value="Classic Zinc Finger"/>
    <property type="match status" value="2"/>
</dbReference>
<dbReference type="Proteomes" id="UP000094527">
    <property type="component" value="Unassembled WGS sequence"/>
</dbReference>
<keyword evidence="5" id="KW-0862">Zinc</keyword>
<evidence type="ECO:0000256" key="3">
    <source>
        <dbReference type="ARBA" id="ARBA00022737"/>
    </source>
</evidence>
<dbReference type="STRING" id="48709.A0A1D2M1W8"/>
<dbReference type="GO" id="GO:0008270">
    <property type="term" value="F:zinc ion binding"/>
    <property type="evidence" value="ECO:0007669"/>
    <property type="project" value="UniProtKB-KW"/>
</dbReference>
<dbReference type="PROSITE" id="PS50157">
    <property type="entry name" value="ZINC_FINGER_C2H2_2"/>
    <property type="match status" value="1"/>
</dbReference>
<dbReference type="PANTHER" id="PTHR24394:SF29">
    <property type="entry name" value="MYONEURIN"/>
    <property type="match status" value="1"/>
</dbReference>
<dbReference type="Pfam" id="PF00096">
    <property type="entry name" value="zf-C2H2"/>
    <property type="match status" value="1"/>
</dbReference>
<evidence type="ECO:0000259" key="8">
    <source>
        <dbReference type="PROSITE" id="PS50157"/>
    </source>
</evidence>
<dbReference type="PANTHER" id="PTHR24394">
    <property type="entry name" value="ZINC FINGER PROTEIN"/>
    <property type="match status" value="1"/>
</dbReference>